<evidence type="ECO:0000313" key="2">
    <source>
        <dbReference type="Proteomes" id="UP001341840"/>
    </source>
</evidence>
<organism evidence="1 2">
    <name type="scientific">Stylosanthes scabra</name>
    <dbReference type="NCBI Taxonomy" id="79078"/>
    <lineage>
        <taxon>Eukaryota</taxon>
        <taxon>Viridiplantae</taxon>
        <taxon>Streptophyta</taxon>
        <taxon>Embryophyta</taxon>
        <taxon>Tracheophyta</taxon>
        <taxon>Spermatophyta</taxon>
        <taxon>Magnoliopsida</taxon>
        <taxon>eudicotyledons</taxon>
        <taxon>Gunneridae</taxon>
        <taxon>Pentapetalae</taxon>
        <taxon>rosids</taxon>
        <taxon>fabids</taxon>
        <taxon>Fabales</taxon>
        <taxon>Fabaceae</taxon>
        <taxon>Papilionoideae</taxon>
        <taxon>50 kb inversion clade</taxon>
        <taxon>dalbergioids sensu lato</taxon>
        <taxon>Dalbergieae</taxon>
        <taxon>Pterocarpus clade</taxon>
        <taxon>Stylosanthes</taxon>
    </lineage>
</organism>
<dbReference type="EMBL" id="JASCZI010060829">
    <property type="protein sequence ID" value="MED6136251.1"/>
    <property type="molecule type" value="Genomic_DNA"/>
</dbReference>
<keyword evidence="2" id="KW-1185">Reference proteome</keyword>
<accession>A0ABU6SIQ2</accession>
<reference evidence="1 2" key="1">
    <citation type="journal article" date="2023" name="Plants (Basel)">
        <title>Bridging the Gap: Combining Genomics and Transcriptomics Approaches to Understand Stylosanthes scabra, an Orphan Legume from the Brazilian Caatinga.</title>
        <authorList>
            <person name="Ferreira-Neto J.R.C."/>
            <person name="da Silva M.D."/>
            <person name="Binneck E."/>
            <person name="de Melo N.F."/>
            <person name="da Silva R.H."/>
            <person name="de Melo A.L.T.M."/>
            <person name="Pandolfi V."/>
            <person name="Bustamante F.O."/>
            <person name="Brasileiro-Vidal A.C."/>
            <person name="Benko-Iseppon A.M."/>
        </authorList>
    </citation>
    <scope>NUCLEOTIDE SEQUENCE [LARGE SCALE GENOMIC DNA]</scope>
    <source>
        <tissue evidence="1">Leaves</tissue>
    </source>
</reference>
<sequence>MEKKDRALLSVSGGSVTPSSLTFSLCSLSPPLATVVDGGFSRLPSSLSTRTFRFTTRSEHNSPPATTLCPPVATAYTTRDGSDGLTTTHSSIYVFLFQFLFHYSLSFTPFKLSFTSNC</sequence>
<name>A0ABU6SIQ2_9FABA</name>
<dbReference type="Proteomes" id="UP001341840">
    <property type="component" value="Unassembled WGS sequence"/>
</dbReference>
<evidence type="ECO:0000313" key="1">
    <source>
        <dbReference type="EMBL" id="MED6136251.1"/>
    </source>
</evidence>
<comment type="caution">
    <text evidence="1">The sequence shown here is derived from an EMBL/GenBank/DDBJ whole genome shotgun (WGS) entry which is preliminary data.</text>
</comment>
<proteinExistence type="predicted"/>
<gene>
    <name evidence="1" type="ORF">PIB30_054377</name>
</gene>
<protein>
    <submittedName>
        <fullName evidence="1">Uncharacterized protein</fullName>
    </submittedName>
</protein>